<dbReference type="InterPro" id="IPR012337">
    <property type="entry name" value="RNaseH-like_sf"/>
</dbReference>
<feature type="domain" description="Integrase catalytic" evidence="1">
    <location>
        <begin position="143"/>
        <end position="318"/>
    </location>
</feature>
<dbReference type="Proteomes" id="UP000886787">
    <property type="component" value="Unassembled WGS sequence"/>
</dbReference>
<dbReference type="PANTHER" id="PTHR35004:SF7">
    <property type="entry name" value="INTEGRASE PROTEIN"/>
    <property type="match status" value="1"/>
</dbReference>
<reference evidence="2" key="2">
    <citation type="journal article" date="2021" name="PeerJ">
        <title>Extensive microbial diversity within the chicken gut microbiome revealed by metagenomics and culture.</title>
        <authorList>
            <person name="Gilroy R."/>
            <person name="Ravi A."/>
            <person name="Getino M."/>
            <person name="Pursley I."/>
            <person name="Horton D.L."/>
            <person name="Alikhan N.F."/>
            <person name="Baker D."/>
            <person name="Gharbi K."/>
            <person name="Hall N."/>
            <person name="Watson M."/>
            <person name="Adriaenssens E.M."/>
            <person name="Foster-Nyarko E."/>
            <person name="Jarju S."/>
            <person name="Secka A."/>
            <person name="Antonio M."/>
            <person name="Oren A."/>
            <person name="Chaudhuri R.R."/>
            <person name="La Ragione R."/>
            <person name="Hildebrand F."/>
            <person name="Pallen M.J."/>
        </authorList>
    </citation>
    <scope>NUCLEOTIDE SEQUENCE</scope>
    <source>
        <strain evidence="2">ChiSjej1B19-3389</strain>
    </source>
</reference>
<proteinExistence type="predicted"/>
<organism evidence="2 3">
    <name type="scientific">Candidatus Scatavimonas merdigallinarum</name>
    <dbReference type="NCBI Taxonomy" id="2840914"/>
    <lineage>
        <taxon>Bacteria</taxon>
        <taxon>Bacillati</taxon>
        <taxon>Bacillota</taxon>
        <taxon>Clostridia</taxon>
        <taxon>Eubacteriales</taxon>
        <taxon>Oscillospiraceae</taxon>
        <taxon>Oscillospiraceae incertae sedis</taxon>
        <taxon>Candidatus Scatavimonas</taxon>
    </lineage>
</organism>
<dbReference type="SUPFAM" id="SSF46689">
    <property type="entry name" value="Homeodomain-like"/>
    <property type="match status" value="1"/>
</dbReference>
<dbReference type="Gene3D" id="3.30.420.10">
    <property type="entry name" value="Ribonuclease H-like superfamily/Ribonuclease H"/>
    <property type="match status" value="1"/>
</dbReference>
<evidence type="ECO:0000259" key="1">
    <source>
        <dbReference type="PROSITE" id="PS50994"/>
    </source>
</evidence>
<dbReference type="SUPFAM" id="SSF53098">
    <property type="entry name" value="Ribonuclease H-like"/>
    <property type="match status" value="1"/>
</dbReference>
<dbReference type="EMBL" id="DVFW01000026">
    <property type="protein sequence ID" value="HIQ80618.1"/>
    <property type="molecule type" value="Genomic_DNA"/>
</dbReference>
<dbReference type="GO" id="GO:0003676">
    <property type="term" value="F:nucleic acid binding"/>
    <property type="evidence" value="ECO:0007669"/>
    <property type="project" value="InterPro"/>
</dbReference>
<dbReference type="PROSITE" id="PS50994">
    <property type="entry name" value="INTEGRASE"/>
    <property type="match status" value="1"/>
</dbReference>
<sequence>MVIVTDVKQKNKRYLPHELTTKINSVKLYRQTKDIDFVLRRYHISKASLMRWNRLYDGTKESLMPKSHRPHSQHPNAHTEEELRWIRNYHRRNPNISICELYGKLRQEKAYCRHPGSLYRVFVRMGYRKKVESTKKKSKHLGHYDTPTELGKKWQMDVKYVPIVCYVGTDGEKFYQYTMIEEATRERFIYAYKENSSYSTVDFVQRAIVYFGYAPDIIQTDNGGEFNHTQKTKRIHPLDVLCNKLHITHKTIRPATPWHNGKVERSHRSDQERFYNHLSFYSYEDLQIQMKRYLRRSNRIPMSVLGWKTPIQKRQELEAARFC</sequence>
<name>A0A9D1CUK5_9FIRM</name>
<evidence type="ECO:0000313" key="3">
    <source>
        <dbReference type="Proteomes" id="UP000886787"/>
    </source>
</evidence>
<accession>A0A9D1CUK5</accession>
<dbReference type="Pfam" id="PF00665">
    <property type="entry name" value="rve"/>
    <property type="match status" value="1"/>
</dbReference>
<dbReference type="AlphaFoldDB" id="A0A9D1CUK5"/>
<reference evidence="2" key="1">
    <citation type="submission" date="2020-10" db="EMBL/GenBank/DDBJ databases">
        <authorList>
            <person name="Gilroy R."/>
        </authorList>
    </citation>
    <scope>NUCLEOTIDE SEQUENCE</scope>
    <source>
        <strain evidence="2">ChiSjej1B19-3389</strain>
    </source>
</reference>
<evidence type="ECO:0000313" key="2">
    <source>
        <dbReference type="EMBL" id="HIQ80618.1"/>
    </source>
</evidence>
<protein>
    <submittedName>
        <fullName evidence="2">Transposase</fullName>
    </submittedName>
</protein>
<dbReference type="GO" id="GO:0015074">
    <property type="term" value="P:DNA integration"/>
    <property type="evidence" value="ECO:0007669"/>
    <property type="project" value="InterPro"/>
</dbReference>
<dbReference type="InterPro" id="IPR009057">
    <property type="entry name" value="Homeodomain-like_sf"/>
</dbReference>
<dbReference type="PANTHER" id="PTHR35004">
    <property type="entry name" value="TRANSPOSASE RV3428C-RELATED"/>
    <property type="match status" value="1"/>
</dbReference>
<comment type="caution">
    <text evidence="2">The sequence shown here is derived from an EMBL/GenBank/DDBJ whole genome shotgun (WGS) entry which is preliminary data.</text>
</comment>
<dbReference type="InterPro" id="IPR001584">
    <property type="entry name" value="Integrase_cat-core"/>
</dbReference>
<dbReference type="InterPro" id="IPR036397">
    <property type="entry name" value="RNaseH_sf"/>
</dbReference>
<gene>
    <name evidence="2" type="ORF">IAD32_04955</name>
</gene>